<dbReference type="KEGG" id="mets:DK389_25155"/>
<accession>A0A2U8WAL4</accession>
<feature type="transmembrane region" description="Helical" evidence="1">
    <location>
        <begin position="37"/>
        <end position="63"/>
    </location>
</feature>
<name>A0A2U8WAL4_9HYPH</name>
<protein>
    <submittedName>
        <fullName evidence="3">Uncharacterized protein</fullName>
    </submittedName>
</protein>
<evidence type="ECO:0000313" key="3">
    <source>
        <dbReference type="EMBL" id="AWN43184.1"/>
    </source>
</evidence>
<dbReference type="RefSeq" id="WP_109893745.1">
    <property type="nucleotide sequence ID" value="NZ_CP029550.1"/>
</dbReference>
<keyword evidence="2" id="KW-0732">Signal</keyword>
<keyword evidence="1" id="KW-0812">Transmembrane</keyword>
<keyword evidence="1" id="KW-1133">Transmembrane helix</keyword>
<dbReference type="EMBL" id="CP029550">
    <property type="protein sequence ID" value="AWN43184.1"/>
    <property type="molecule type" value="Genomic_DNA"/>
</dbReference>
<evidence type="ECO:0000313" key="4">
    <source>
        <dbReference type="Proteomes" id="UP000245926"/>
    </source>
</evidence>
<feature type="signal peptide" evidence="2">
    <location>
        <begin position="1"/>
        <end position="21"/>
    </location>
</feature>
<reference evidence="4" key="1">
    <citation type="submission" date="2018-05" db="EMBL/GenBank/DDBJ databases">
        <title>Complete Genome Sequence of Methylobacterium sp. 17SD2-17.</title>
        <authorList>
            <person name="Srinivasan S."/>
        </authorList>
    </citation>
    <scope>NUCLEOTIDE SEQUENCE [LARGE SCALE GENOMIC DNA]</scope>
    <source>
        <strain evidence="4">17SD2-17</strain>
    </source>
</reference>
<gene>
    <name evidence="3" type="ORF">DK389_25155</name>
</gene>
<feature type="chain" id="PRO_5016171771" evidence="2">
    <location>
        <begin position="22"/>
        <end position="167"/>
    </location>
</feature>
<evidence type="ECO:0000256" key="2">
    <source>
        <dbReference type="SAM" id="SignalP"/>
    </source>
</evidence>
<keyword evidence="1" id="KW-0472">Membrane</keyword>
<organism evidence="3 4">
    <name type="scientific">Methylobacterium durans</name>
    <dbReference type="NCBI Taxonomy" id="2202825"/>
    <lineage>
        <taxon>Bacteria</taxon>
        <taxon>Pseudomonadati</taxon>
        <taxon>Pseudomonadota</taxon>
        <taxon>Alphaproteobacteria</taxon>
        <taxon>Hyphomicrobiales</taxon>
        <taxon>Methylobacteriaceae</taxon>
        <taxon>Methylobacterium</taxon>
    </lineage>
</organism>
<dbReference type="OrthoDB" id="8002598at2"/>
<dbReference type="AlphaFoldDB" id="A0A2U8WAL4"/>
<keyword evidence="4" id="KW-1185">Reference proteome</keyword>
<sequence length="167" mass="17525">MTRMLTLAALALVCLAAPVFAAEVAEIGDKAVIVPWGAWIVAFGNAAQAIVVPAAVTFLTGLVSTLAWPLRIFLTNALIDRMVRTAIEYALNAVSGAVKDQKLTIPVGSVVIAKAVQRAVDSTPDWIVKAAGGPTGIAERVFRMLHLEDAATKTNTLDPVLPALPTK</sequence>
<dbReference type="Proteomes" id="UP000245926">
    <property type="component" value="Chromosome"/>
</dbReference>
<evidence type="ECO:0000256" key="1">
    <source>
        <dbReference type="SAM" id="Phobius"/>
    </source>
</evidence>
<proteinExistence type="predicted"/>